<feature type="non-terminal residue" evidence="1">
    <location>
        <position position="100"/>
    </location>
</feature>
<reference evidence="1" key="1">
    <citation type="submission" date="2023-03" db="EMBL/GenBank/DDBJ databases">
        <title>Chromosome-scale reference genome and RAD-based genetic map of yellow starthistle (Centaurea solstitialis) reveal putative structural variation and QTLs associated with invader traits.</title>
        <authorList>
            <person name="Reatini B."/>
            <person name="Cang F.A."/>
            <person name="Jiang Q."/>
            <person name="Mckibben M.T.W."/>
            <person name="Barker M.S."/>
            <person name="Rieseberg L.H."/>
            <person name="Dlugosch K.M."/>
        </authorList>
    </citation>
    <scope>NUCLEOTIDE SEQUENCE</scope>
    <source>
        <strain evidence="1">CAN-66</strain>
        <tissue evidence="1">Leaf</tissue>
    </source>
</reference>
<dbReference type="AlphaFoldDB" id="A0AA38W3Q4"/>
<dbReference type="Proteomes" id="UP001172457">
    <property type="component" value="Chromosome 6"/>
</dbReference>
<name>A0AA38W3Q4_9ASTR</name>
<dbReference type="EMBL" id="JARYMX010000006">
    <property type="protein sequence ID" value="KAJ9545387.1"/>
    <property type="molecule type" value="Genomic_DNA"/>
</dbReference>
<gene>
    <name evidence="1" type="ORF">OSB04_025094</name>
</gene>
<organism evidence="1 2">
    <name type="scientific">Centaurea solstitialis</name>
    <name type="common">yellow star-thistle</name>
    <dbReference type="NCBI Taxonomy" id="347529"/>
    <lineage>
        <taxon>Eukaryota</taxon>
        <taxon>Viridiplantae</taxon>
        <taxon>Streptophyta</taxon>
        <taxon>Embryophyta</taxon>
        <taxon>Tracheophyta</taxon>
        <taxon>Spermatophyta</taxon>
        <taxon>Magnoliopsida</taxon>
        <taxon>eudicotyledons</taxon>
        <taxon>Gunneridae</taxon>
        <taxon>Pentapetalae</taxon>
        <taxon>asterids</taxon>
        <taxon>campanulids</taxon>
        <taxon>Asterales</taxon>
        <taxon>Asteraceae</taxon>
        <taxon>Carduoideae</taxon>
        <taxon>Cardueae</taxon>
        <taxon>Centaureinae</taxon>
        <taxon>Centaurea</taxon>
    </lineage>
</organism>
<accession>A0AA38W3Q4</accession>
<keyword evidence="2" id="KW-1185">Reference proteome</keyword>
<evidence type="ECO:0000313" key="1">
    <source>
        <dbReference type="EMBL" id="KAJ9545387.1"/>
    </source>
</evidence>
<evidence type="ECO:0000313" key="2">
    <source>
        <dbReference type="Proteomes" id="UP001172457"/>
    </source>
</evidence>
<comment type="caution">
    <text evidence="1">The sequence shown here is derived from an EMBL/GenBank/DDBJ whole genome shotgun (WGS) entry which is preliminary data.</text>
</comment>
<sequence length="100" mass="11798">MFKDMVCCCLNGREFLGHFWKKIIVKRKVVGGEDGGKMYLEFKQMKRQRSEWLNDMIVIKTTSILPAQCSGMQMFHPEAFRFARCVGNTWCLIDEKYSYL</sequence>
<proteinExistence type="predicted"/>
<protein>
    <submittedName>
        <fullName evidence="1">Uncharacterized protein</fullName>
    </submittedName>
</protein>